<proteinExistence type="predicted"/>
<organism evidence="9 10">
    <name type="scientific">Corynebacterium pollutisoli</name>
    <dbReference type="NCBI Taxonomy" id="1610489"/>
    <lineage>
        <taxon>Bacteria</taxon>
        <taxon>Bacillati</taxon>
        <taxon>Actinomycetota</taxon>
        <taxon>Actinomycetes</taxon>
        <taxon>Mycobacteriales</taxon>
        <taxon>Corynebacteriaceae</taxon>
        <taxon>Corynebacterium</taxon>
    </lineage>
</organism>
<keyword evidence="3" id="KW-0902">Two-component regulatory system</keyword>
<evidence type="ECO:0000256" key="2">
    <source>
        <dbReference type="ARBA" id="ARBA00022777"/>
    </source>
</evidence>
<feature type="transmembrane region" description="Helical" evidence="5">
    <location>
        <begin position="49"/>
        <end position="75"/>
    </location>
</feature>
<reference evidence="8 11" key="3">
    <citation type="journal article" date="2020" name="Biotechnol. Biofuels">
        <title>New insights from the biogas microbiome by comprehensive genome-resolved metagenomics of nearly 1600 species originating from multiple anaerobic digesters.</title>
        <authorList>
            <person name="Campanaro S."/>
            <person name="Treu L."/>
            <person name="Rodriguez-R L.M."/>
            <person name="Kovalovszki A."/>
            <person name="Ziels R.M."/>
            <person name="Maus I."/>
            <person name="Zhu X."/>
            <person name="Kougias P.G."/>
            <person name="Basile A."/>
            <person name="Luo G."/>
            <person name="Schluter A."/>
            <person name="Konstantinidis K.T."/>
            <person name="Angelidaki I."/>
        </authorList>
    </citation>
    <scope>NUCLEOTIDE SEQUENCE [LARGE SCALE GENOMIC DNA]</scope>
    <source>
        <strain evidence="8">AS23ysBPME_344</strain>
    </source>
</reference>
<dbReference type="PANTHER" id="PTHR24421">
    <property type="entry name" value="NITRATE/NITRITE SENSOR PROTEIN NARX-RELATED"/>
    <property type="match status" value="1"/>
</dbReference>
<dbReference type="OrthoDB" id="3534856at2"/>
<evidence type="ECO:0000259" key="7">
    <source>
        <dbReference type="Pfam" id="PF13581"/>
    </source>
</evidence>
<dbReference type="EMBL" id="FXAR01000004">
    <property type="protein sequence ID" value="SMG24446.1"/>
    <property type="molecule type" value="Genomic_DNA"/>
</dbReference>
<feature type="transmembrane region" description="Helical" evidence="5">
    <location>
        <begin position="149"/>
        <end position="170"/>
    </location>
</feature>
<gene>
    <name evidence="8" type="ORF">GX356_11245</name>
    <name evidence="9" type="ORF">SAMN06295981_1363</name>
</gene>
<feature type="domain" description="Phage shock protein PspC N-terminal" evidence="6">
    <location>
        <begin position="24"/>
        <end position="75"/>
    </location>
</feature>
<feature type="transmembrane region" description="Helical" evidence="5">
    <location>
        <begin position="176"/>
        <end position="199"/>
    </location>
</feature>
<evidence type="ECO:0000313" key="10">
    <source>
        <dbReference type="Proteomes" id="UP000193309"/>
    </source>
</evidence>
<evidence type="ECO:0000256" key="4">
    <source>
        <dbReference type="SAM" id="MobiDB-lite"/>
    </source>
</evidence>
<keyword evidence="5" id="KW-1133">Transmembrane helix</keyword>
<feature type="transmembrane region" description="Helical" evidence="5">
    <location>
        <begin position="120"/>
        <end position="137"/>
    </location>
</feature>
<evidence type="ECO:0000313" key="8">
    <source>
        <dbReference type="EMBL" id="NLP40264.1"/>
    </source>
</evidence>
<dbReference type="Proteomes" id="UP000568696">
    <property type="component" value="Unassembled WGS sequence"/>
</dbReference>
<dbReference type="EMBL" id="JAAYSN010000307">
    <property type="protein sequence ID" value="NLP40264.1"/>
    <property type="molecule type" value="Genomic_DNA"/>
</dbReference>
<sequence>MSNATPVPYGTDPARAATGPYPTYRRPRSGRVISGVAGGLAVHLGVDVFYVRLAFIVASFLSGLGVMAYAGLWMFSKASDEVVLPERTHQLSRPVYLLLAVVGGLGFFMSVTLVSGVPGAVLVPLLVAGIGAVLAWQAYDRGLESGRSYVSIIGGAALVLAGVVVTIFFADSSGGFAAALIAVVLTLAGVAALGVPLIIRLWDSLAEERAAKAASEERAEIASRLHDSVLQTLALIQKRSDDPAEVSRLARGQERELRQWLFDAEEKIHQTVFAAVETACGEVEDLFGIRIAPVTVGEDLDLSEETQAVVLAAREAMVNAAKHAGVEKLDVYAEILAGELSIFVRDRGAGFDPADIPEDRHGIRDSIEGRMERIGGTARIRSTLGEGTEVTVSYRLPVS</sequence>
<keyword evidence="5" id="KW-0472">Membrane</keyword>
<keyword evidence="10" id="KW-1185">Reference proteome</keyword>
<dbReference type="InterPro" id="IPR036890">
    <property type="entry name" value="HATPase_C_sf"/>
</dbReference>
<evidence type="ECO:0000313" key="11">
    <source>
        <dbReference type="Proteomes" id="UP000568696"/>
    </source>
</evidence>
<dbReference type="RefSeq" id="WP_085549494.1">
    <property type="nucleotide sequence ID" value="NZ_FXAR01000004.1"/>
</dbReference>
<dbReference type="Pfam" id="PF13581">
    <property type="entry name" value="HATPase_c_2"/>
    <property type="match status" value="1"/>
</dbReference>
<evidence type="ECO:0000313" key="9">
    <source>
        <dbReference type="EMBL" id="SMG24446.1"/>
    </source>
</evidence>
<dbReference type="CDD" id="cd16917">
    <property type="entry name" value="HATPase_UhpB-NarQ-NarX-like"/>
    <property type="match status" value="1"/>
</dbReference>
<keyword evidence="1" id="KW-0808">Transferase</keyword>
<evidence type="ECO:0000256" key="5">
    <source>
        <dbReference type="SAM" id="Phobius"/>
    </source>
</evidence>
<dbReference type="InterPro" id="IPR003594">
    <property type="entry name" value="HATPase_dom"/>
</dbReference>
<keyword evidence="2" id="KW-0418">Kinase</keyword>
<dbReference type="SUPFAM" id="SSF55874">
    <property type="entry name" value="ATPase domain of HSP90 chaperone/DNA topoisomerase II/histidine kinase"/>
    <property type="match status" value="1"/>
</dbReference>
<reference evidence="10" key="2">
    <citation type="submission" date="2017-04" db="EMBL/GenBank/DDBJ databases">
        <authorList>
            <person name="Varghese N."/>
            <person name="Submissions S."/>
        </authorList>
    </citation>
    <scope>NUCLEOTIDE SEQUENCE [LARGE SCALE GENOMIC DNA]</scope>
    <source>
        <strain evidence="10">VDS</strain>
    </source>
</reference>
<evidence type="ECO:0000256" key="1">
    <source>
        <dbReference type="ARBA" id="ARBA00022679"/>
    </source>
</evidence>
<dbReference type="STRING" id="1610489.SAMN06295981_1363"/>
<dbReference type="Proteomes" id="UP000193309">
    <property type="component" value="Unassembled WGS sequence"/>
</dbReference>
<feature type="transmembrane region" description="Helical" evidence="5">
    <location>
        <begin position="95"/>
        <end position="114"/>
    </location>
</feature>
<dbReference type="GO" id="GO:0016301">
    <property type="term" value="F:kinase activity"/>
    <property type="evidence" value="ECO:0007669"/>
    <property type="project" value="UniProtKB-KW"/>
</dbReference>
<feature type="domain" description="Histidine kinase/HSP90-like ATPase" evidence="7">
    <location>
        <begin position="304"/>
        <end position="362"/>
    </location>
</feature>
<reference evidence="9" key="1">
    <citation type="submission" date="2017-04" db="EMBL/GenBank/DDBJ databases">
        <authorList>
            <person name="Afonso C.L."/>
            <person name="Miller P.J."/>
            <person name="Scott M.A."/>
            <person name="Spackman E."/>
            <person name="Goraichik I."/>
            <person name="Dimitrov K.M."/>
            <person name="Suarez D.L."/>
            <person name="Swayne D.E."/>
        </authorList>
    </citation>
    <scope>NUCLEOTIDE SEQUENCE [LARGE SCALE GENOMIC DNA]</scope>
    <source>
        <strain evidence="9">VDS</strain>
    </source>
</reference>
<accession>A0A1X7J9T3</accession>
<dbReference type="InterPro" id="IPR050482">
    <property type="entry name" value="Sensor_HK_TwoCompSys"/>
</dbReference>
<protein>
    <submittedName>
        <fullName evidence="9">Phage shock protein C (PspC) family protein</fullName>
    </submittedName>
    <submittedName>
        <fullName evidence="8">PspC domain-containing protein</fullName>
    </submittedName>
</protein>
<evidence type="ECO:0000256" key="3">
    <source>
        <dbReference type="ARBA" id="ARBA00023012"/>
    </source>
</evidence>
<dbReference type="Gene3D" id="3.30.565.10">
    <property type="entry name" value="Histidine kinase-like ATPase, C-terminal domain"/>
    <property type="match status" value="1"/>
</dbReference>
<dbReference type="GO" id="GO:0000160">
    <property type="term" value="P:phosphorelay signal transduction system"/>
    <property type="evidence" value="ECO:0007669"/>
    <property type="project" value="UniProtKB-KW"/>
</dbReference>
<evidence type="ECO:0000259" key="6">
    <source>
        <dbReference type="Pfam" id="PF04024"/>
    </source>
</evidence>
<keyword evidence="5" id="KW-0812">Transmembrane</keyword>
<dbReference type="Pfam" id="PF04024">
    <property type="entry name" value="PspC"/>
    <property type="match status" value="1"/>
</dbReference>
<name>A0A1X7J9T3_9CORY</name>
<dbReference type="PANTHER" id="PTHR24421:SF61">
    <property type="entry name" value="OXYGEN SENSOR HISTIDINE KINASE NREB"/>
    <property type="match status" value="1"/>
</dbReference>
<dbReference type="AlphaFoldDB" id="A0A1X7J9T3"/>
<feature type="region of interest" description="Disordered" evidence="4">
    <location>
        <begin position="1"/>
        <end position="21"/>
    </location>
</feature>
<dbReference type="InterPro" id="IPR007168">
    <property type="entry name" value="Phageshock_PspC_N"/>
</dbReference>